<gene>
    <name evidence="1" type="ORF">N781_16780</name>
</gene>
<keyword evidence="2" id="KW-1185">Reference proteome</keyword>
<comment type="caution">
    <text evidence="1">The sequence shown here is derived from an EMBL/GenBank/DDBJ whole genome shotgun (WGS) entry which is preliminary data.</text>
</comment>
<sequence>MKSIVRGRKTRANELNELLRDPGMEIVMSTIGGTIGKKVKLDTNTRAIPCVEEWL</sequence>
<dbReference type="AlphaFoldDB" id="A0A0A5GKN4"/>
<name>A0A0A5GKN4_9BACI</name>
<evidence type="ECO:0000313" key="2">
    <source>
        <dbReference type="Proteomes" id="UP000030528"/>
    </source>
</evidence>
<organism evidence="1 2">
    <name type="scientific">Pontibacillus halophilus JSM 076056 = DSM 19796</name>
    <dbReference type="NCBI Taxonomy" id="1385510"/>
    <lineage>
        <taxon>Bacteria</taxon>
        <taxon>Bacillati</taxon>
        <taxon>Bacillota</taxon>
        <taxon>Bacilli</taxon>
        <taxon>Bacillales</taxon>
        <taxon>Bacillaceae</taxon>
        <taxon>Pontibacillus</taxon>
    </lineage>
</organism>
<dbReference type="EMBL" id="AVPE01000006">
    <property type="protein sequence ID" value="KGX92504.1"/>
    <property type="molecule type" value="Genomic_DNA"/>
</dbReference>
<evidence type="ECO:0000313" key="1">
    <source>
        <dbReference type="EMBL" id="KGX92504.1"/>
    </source>
</evidence>
<dbReference type="RefSeq" id="WP_156111440.1">
    <property type="nucleotide sequence ID" value="NZ_AULI01000008.1"/>
</dbReference>
<dbReference type="Proteomes" id="UP000030528">
    <property type="component" value="Unassembled WGS sequence"/>
</dbReference>
<accession>A0A0A5GKN4</accession>
<dbReference type="OrthoDB" id="9807329at2"/>
<proteinExistence type="predicted"/>
<reference evidence="1 2" key="1">
    <citation type="submission" date="2013-08" db="EMBL/GenBank/DDBJ databases">
        <authorList>
            <person name="Huang J."/>
            <person name="Wang G."/>
        </authorList>
    </citation>
    <scope>NUCLEOTIDE SEQUENCE [LARGE SCALE GENOMIC DNA]</scope>
    <source>
        <strain evidence="1 2">JSM 076056</strain>
    </source>
</reference>
<protein>
    <submittedName>
        <fullName evidence="1">Uncharacterized protein</fullName>
    </submittedName>
</protein>